<dbReference type="InterPro" id="IPR014729">
    <property type="entry name" value="Rossmann-like_a/b/a_fold"/>
</dbReference>
<accession>A0ABY3Q818</accession>
<protein>
    <submittedName>
        <fullName evidence="2">Phosphoadenosine phosphosulfate reductase family protein</fullName>
    </submittedName>
</protein>
<keyword evidence="3" id="KW-1185">Reference proteome</keyword>
<dbReference type="PANTHER" id="PTHR43196:SF2">
    <property type="entry name" value="PHOSPHOADENOSINE PHOSPHOSULFATE REDUCTASE"/>
    <property type="match status" value="1"/>
</dbReference>
<reference evidence="2 3" key="1">
    <citation type="journal article" date="2022" name="Int. J. Syst. Evol. Microbiol.">
        <title>Pseudomonas fitomaticsae sp. nov., isolated at Marimurtra Botanical Garden in Blanes, Catalonia, Spain.</title>
        <authorList>
            <person name="Atanasov K.E."/>
            <person name="Galbis D.M."/>
            <person name="Cornado D."/>
            <person name="Serpico A."/>
            <person name="Sanchez G."/>
            <person name="Bosch M."/>
            <person name="Ferrer A."/>
            <person name="Altabella T."/>
        </authorList>
    </citation>
    <scope>NUCLEOTIDE SEQUENCE [LARGE SCALE GENOMIC DNA]</scope>
    <source>
        <strain evidence="2 3">FIT81</strain>
    </source>
</reference>
<proteinExistence type="predicted"/>
<feature type="domain" description="Phosphoadenosine phosphosulphate reductase" evidence="1">
    <location>
        <begin position="5"/>
        <end position="216"/>
    </location>
</feature>
<evidence type="ECO:0000259" key="1">
    <source>
        <dbReference type="Pfam" id="PF01507"/>
    </source>
</evidence>
<gene>
    <name evidence="2" type="ORF">KJY40_11170</name>
</gene>
<dbReference type="SUPFAM" id="SSF52402">
    <property type="entry name" value="Adenine nucleotide alpha hydrolases-like"/>
    <property type="match status" value="1"/>
</dbReference>
<dbReference type="InterPro" id="IPR050128">
    <property type="entry name" value="Sulfate_adenylyltrnsfr_sub2"/>
</dbReference>
<dbReference type="InterPro" id="IPR002500">
    <property type="entry name" value="PAPS_reduct_dom"/>
</dbReference>
<sequence>MPTHNIVSLSGGKDSVATGLVAEALEVPNLQGVFADTGHEHELTYEYIHYLETVFSFPIRRVKADFTEQIARKRRYVEVTWRKQDVPESIVLAALDVLHPTGIPFLDLCIWKGRFPSTKSRFCTEELKRNPIIEQVFIPLMTPGNMVISWQGVRADESIDRRFLPECDEVGGGLFNYRPILKWDVAAVFEAHRYAGIKPNPLYLQGAGRVGCMPCVNCGKDELREIGARWPKEVARVREWERLVSLASKRGSSTFFTATNDPTVHKRDDVDFKTHGIDRMIEWANTTRGGREFDMLKMLDRADAPNKCASAYGLCETYQKIPVSLIDDAVA</sequence>
<dbReference type="Proteomes" id="UP001162907">
    <property type="component" value="Chromosome"/>
</dbReference>
<evidence type="ECO:0000313" key="3">
    <source>
        <dbReference type="Proteomes" id="UP001162907"/>
    </source>
</evidence>
<evidence type="ECO:0000313" key="2">
    <source>
        <dbReference type="EMBL" id="UFQ02214.1"/>
    </source>
</evidence>
<organism evidence="2 3">
    <name type="scientific">Pseudomonas fitomaticsae</name>
    <dbReference type="NCBI Taxonomy" id="2837969"/>
    <lineage>
        <taxon>Bacteria</taxon>
        <taxon>Pseudomonadati</taxon>
        <taxon>Pseudomonadota</taxon>
        <taxon>Gammaproteobacteria</taxon>
        <taxon>Pseudomonadales</taxon>
        <taxon>Pseudomonadaceae</taxon>
        <taxon>Pseudomonas</taxon>
    </lineage>
</organism>
<dbReference type="PANTHER" id="PTHR43196">
    <property type="entry name" value="SULFATE ADENYLYLTRANSFERASE SUBUNIT 2"/>
    <property type="match status" value="1"/>
</dbReference>
<name>A0ABY3Q818_9PSED</name>
<dbReference type="EMBL" id="CP075567">
    <property type="protein sequence ID" value="UFQ02214.1"/>
    <property type="molecule type" value="Genomic_DNA"/>
</dbReference>
<dbReference type="Gene3D" id="3.40.50.620">
    <property type="entry name" value="HUPs"/>
    <property type="match status" value="1"/>
</dbReference>
<dbReference type="Pfam" id="PF01507">
    <property type="entry name" value="PAPS_reduct"/>
    <property type="match status" value="1"/>
</dbReference>
<dbReference type="RefSeq" id="WP_230736774.1">
    <property type="nucleotide sequence ID" value="NZ_CP075567.1"/>
</dbReference>